<protein>
    <submittedName>
        <fullName evidence="1">Uncharacterized protein</fullName>
    </submittedName>
</protein>
<dbReference type="STRING" id="117157.SAMN04489717_3683"/>
<proteinExistence type="predicted"/>
<organism evidence="1 2">
    <name type="scientific">Actinopolymorpha singaporensis</name>
    <dbReference type="NCBI Taxonomy" id="117157"/>
    <lineage>
        <taxon>Bacteria</taxon>
        <taxon>Bacillati</taxon>
        <taxon>Actinomycetota</taxon>
        <taxon>Actinomycetes</taxon>
        <taxon>Propionibacteriales</taxon>
        <taxon>Actinopolymorphaceae</taxon>
        <taxon>Actinopolymorpha</taxon>
    </lineage>
</organism>
<name>A0A1H1UM67_9ACTN</name>
<gene>
    <name evidence="1" type="ORF">SAMN04489717_3683</name>
</gene>
<dbReference type="AlphaFoldDB" id="A0A1H1UM67"/>
<sequence>MSFALVRMRVRRLWSDLAQASGFDPRAGGG</sequence>
<reference evidence="1 2" key="1">
    <citation type="submission" date="2016-10" db="EMBL/GenBank/DDBJ databases">
        <authorList>
            <person name="de Groot N.N."/>
        </authorList>
    </citation>
    <scope>NUCLEOTIDE SEQUENCE [LARGE SCALE GENOMIC DNA]</scope>
    <source>
        <strain evidence="1 2">DSM 22024</strain>
    </source>
</reference>
<accession>A0A1H1UM67</accession>
<evidence type="ECO:0000313" key="2">
    <source>
        <dbReference type="Proteomes" id="UP000198983"/>
    </source>
</evidence>
<keyword evidence="2" id="KW-1185">Reference proteome</keyword>
<evidence type="ECO:0000313" key="1">
    <source>
        <dbReference type="EMBL" id="SDS73391.1"/>
    </source>
</evidence>
<dbReference type="EMBL" id="LT629732">
    <property type="protein sequence ID" value="SDS73391.1"/>
    <property type="molecule type" value="Genomic_DNA"/>
</dbReference>
<dbReference type="Proteomes" id="UP000198983">
    <property type="component" value="Chromosome I"/>
</dbReference>